<dbReference type="AlphaFoldDB" id="A0A2P5C7S7"/>
<evidence type="ECO:0000256" key="1">
    <source>
        <dbReference type="ARBA" id="ARBA00004613"/>
    </source>
</evidence>
<dbReference type="Proteomes" id="UP000237105">
    <property type="component" value="Unassembled WGS sequence"/>
</dbReference>
<feature type="chain" id="PRO_5027953530" evidence="6">
    <location>
        <begin position="23"/>
        <end position="140"/>
    </location>
</feature>
<reference evidence="8" key="1">
    <citation type="submission" date="2016-06" db="EMBL/GenBank/DDBJ databases">
        <title>Parallel loss of symbiosis genes in relatives of nitrogen-fixing non-legume Parasponia.</title>
        <authorList>
            <person name="Van Velzen R."/>
            <person name="Holmer R."/>
            <person name="Bu F."/>
            <person name="Rutten L."/>
            <person name="Van Zeijl A."/>
            <person name="Liu W."/>
            <person name="Santuari L."/>
            <person name="Cao Q."/>
            <person name="Sharma T."/>
            <person name="Shen D."/>
            <person name="Roswanjaya Y."/>
            <person name="Wardhani T."/>
            <person name="Kalhor M.S."/>
            <person name="Jansen J."/>
            <person name="Van den Hoogen J."/>
            <person name="Gungor B."/>
            <person name="Hartog M."/>
            <person name="Hontelez J."/>
            <person name="Verver J."/>
            <person name="Yang W.-C."/>
            <person name="Schijlen E."/>
            <person name="Repin R."/>
            <person name="Schilthuizen M."/>
            <person name="Schranz E."/>
            <person name="Heidstra R."/>
            <person name="Miyata K."/>
            <person name="Fedorova E."/>
            <person name="Kohlen W."/>
            <person name="Bisseling T."/>
            <person name="Smit S."/>
            <person name="Geurts R."/>
        </authorList>
    </citation>
    <scope>NUCLEOTIDE SEQUENCE [LARGE SCALE GENOMIC DNA]</scope>
    <source>
        <strain evidence="8">cv. WU1-14</strain>
    </source>
</reference>
<evidence type="ECO:0000313" key="8">
    <source>
        <dbReference type="Proteomes" id="UP000237105"/>
    </source>
</evidence>
<gene>
    <name evidence="7" type="ORF">PanWU01x14_176730</name>
</gene>
<accession>A0A2P5C7S7</accession>
<comment type="subcellular location">
    <subcellularLocation>
        <location evidence="1">Secreted</location>
    </subcellularLocation>
</comment>
<dbReference type="GO" id="GO:0005576">
    <property type="term" value="C:extracellular region"/>
    <property type="evidence" value="ECO:0007669"/>
    <property type="project" value="UniProtKB-SubCell"/>
</dbReference>
<evidence type="ECO:0000256" key="5">
    <source>
        <dbReference type="ARBA" id="ARBA00022729"/>
    </source>
</evidence>
<protein>
    <submittedName>
        <fullName evidence="7">Self-incompatibility protein</fullName>
    </submittedName>
</protein>
<feature type="signal peptide" evidence="6">
    <location>
        <begin position="1"/>
        <end position="22"/>
    </location>
</feature>
<sequence>MGLKKMMVMLLFVSQIISMCEAVSLIRITNFIGIDTTLKVQCKTFGKDDGVDDIGEKHLPPLASFEFKPSAGNKLVYRCMASWERNKRYSFEINTPKRAKHDQNCWVFKRSGPCLCDCKRTSCAFNDDCYNWDYRWILQG</sequence>
<comment type="similarity">
    <text evidence="2">Belongs to the plant self-incompatibility (S1) protein family.</text>
</comment>
<organism evidence="7 8">
    <name type="scientific">Parasponia andersonii</name>
    <name type="common">Sponia andersonii</name>
    <dbReference type="NCBI Taxonomy" id="3476"/>
    <lineage>
        <taxon>Eukaryota</taxon>
        <taxon>Viridiplantae</taxon>
        <taxon>Streptophyta</taxon>
        <taxon>Embryophyta</taxon>
        <taxon>Tracheophyta</taxon>
        <taxon>Spermatophyta</taxon>
        <taxon>Magnoliopsida</taxon>
        <taxon>eudicotyledons</taxon>
        <taxon>Gunneridae</taxon>
        <taxon>Pentapetalae</taxon>
        <taxon>rosids</taxon>
        <taxon>fabids</taxon>
        <taxon>Rosales</taxon>
        <taxon>Cannabaceae</taxon>
        <taxon>Parasponia</taxon>
    </lineage>
</organism>
<evidence type="ECO:0000313" key="7">
    <source>
        <dbReference type="EMBL" id="PON57083.1"/>
    </source>
</evidence>
<dbReference type="Pfam" id="PF05938">
    <property type="entry name" value="Self-incomp_S1"/>
    <property type="match status" value="1"/>
</dbReference>
<comment type="caution">
    <text evidence="7">The sequence shown here is derived from an EMBL/GenBank/DDBJ whole genome shotgun (WGS) entry which is preliminary data.</text>
</comment>
<keyword evidence="8" id="KW-1185">Reference proteome</keyword>
<keyword evidence="3" id="KW-0713">Self-incompatibility</keyword>
<evidence type="ECO:0000256" key="3">
    <source>
        <dbReference type="ARBA" id="ARBA00022471"/>
    </source>
</evidence>
<evidence type="ECO:0000256" key="6">
    <source>
        <dbReference type="SAM" id="SignalP"/>
    </source>
</evidence>
<name>A0A2P5C7S7_PARAD</name>
<proteinExistence type="inferred from homology"/>
<evidence type="ECO:0000256" key="4">
    <source>
        <dbReference type="ARBA" id="ARBA00022525"/>
    </source>
</evidence>
<keyword evidence="5 6" id="KW-0732">Signal</keyword>
<dbReference type="OrthoDB" id="10274297at2759"/>
<dbReference type="EMBL" id="JXTB01000163">
    <property type="protein sequence ID" value="PON57083.1"/>
    <property type="molecule type" value="Genomic_DNA"/>
</dbReference>
<dbReference type="GO" id="GO:0060320">
    <property type="term" value="P:rejection of self pollen"/>
    <property type="evidence" value="ECO:0007669"/>
    <property type="project" value="UniProtKB-KW"/>
</dbReference>
<dbReference type="InterPro" id="IPR010264">
    <property type="entry name" value="Self-incomp_S1"/>
</dbReference>
<evidence type="ECO:0000256" key="2">
    <source>
        <dbReference type="ARBA" id="ARBA00005581"/>
    </source>
</evidence>
<keyword evidence="4" id="KW-0964">Secreted</keyword>